<protein>
    <recommendedName>
        <fullName evidence="3">DUF4157 domain-containing protein</fullName>
    </recommendedName>
</protein>
<reference evidence="2" key="1">
    <citation type="submission" date="2023-07" db="EMBL/GenBank/DDBJ databases">
        <title>Whole-genome sequencing of a new Methanosarcina sp. Z-7115.</title>
        <authorList>
            <person name="Zhilina T.N."/>
            <person name="Merkel A.Y."/>
        </authorList>
    </citation>
    <scope>NUCLEOTIDE SEQUENCE [LARGE SCALE GENOMIC DNA]</scope>
    <source>
        <strain evidence="2">Z-7115</strain>
    </source>
</reference>
<evidence type="ECO:0000313" key="2">
    <source>
        <dbReference type="Proteomes" id="UP001246244"/>
    </source>
</evidence>
<dbReference type="RefSeq" id="WP_310577147.1">
    <property type="nucleotide sequence ID" value="NZ_JAVKPK010000093.1"/>
</dbReference>
<evidence type="ECO:0000313" key="1">
    <source>
        <dbReference type="EMBL" id="MDR7667119.1"/>
    </source>
</evidence>
<accession>A0ABU2D564</accession>
<name>A0ABU2D564_9EURY</name>
<evidence type="ECO:0008006" key="3">
    <source>
        <dbReference type="Google" id="ProtNLM"/>
    </source>
</evidence>
<dbReference type="EMBL" id="JAVKPK010000093">
    <property type="protein sequence ID" value="MDR7667119.1"/>
    <property type="molecule type" value="Genomic_DNA"/>
</dbReference>
<dbReference type="Proteomes" id="UP001246244">
    <property type="component" value="Unassembled WGS sequence"/>
</dbReference>
<gene>
    <name evidence="1" type="ORF">RG963_15320</name>
</gene>
<sequence>MRDLGESTSKMGDALKAVEIRISQGEKYFCKWIWCDLLSFAVRVGRIIAKVIDFYAFPEAMDSLWQAVKPNTRSLTPLEEREARSVFGDSIIYWQVRIDECSLIARIGAKINRCSGMGVTTFHTINFNRKINTAADNSEMKWLIHELTHVVQMEYVGSQYLIEAIHAQASSGYAYRLGVKKHLRDYNREQQASIVADYYIAHSSGGSTAAYDP</sequence>
<proteinExistence type="predicted"/>
<keyword evidence="2" id="KW-1185">Reference proteome</keyword>
<organism evidence="1 2">
    <name type="scientific">Methanosarcina baikalica</name>
    <dbReference type="NCBI Taxonomy" id="3073890"/>
    <lineage>
        <taxon>Archaea</taxon>
        <taxon>Methanobacteriati</taxon>
        <taxon>Methanobacteriota</taxon>
        <taxon>Stenosarchaea group</taxon>
        <taxon>Methanomicrobia</taxon>
        <taxon>Methanosarcinales</taxon>
        <taxon>Methanosarcinaceae</taxon>
        <taxon>Methanosarcina</taxon>
    </lineage>
</organism>
<feature type="non-terminal residue" evidence="1">
    <location>
        <position position="213"/>
    </location>
</feature>
<comment type="caution">
    <text evidence="1">The sequence shown here is derived from an EMBL/GenBank/DDBJ whole genome shotgun (WGS) entry which is preliminary data.</text>
</comment>